<keyword evidence="2" id="KW-1185">Reference proteome</keyword>
<dbReference type="AlphaFoldDB" id="A0A565BUT1"/>
<protein>
    <submittedName>
        <fullName evidence="1">Uncharacterized protein</fullName>
    </submittedName>
</protein>
<dbReference type="Proteomes" id="UP000489600">
    <property type="component" value="Unassembled WGS sequence"/>
</dbReference>
<dbReference type="PANTHER" id="PTHR31170">
    <property type="entry name" value="BNAC04G53230D PROTEIN"/>
    <property type="match status" value="1"/>
</dbReference>
<evidence type="ECO:0000313" key="2">
    <source>
        <dbReference type="Proteomes" id="UP000489600"/>
    </source>
</evidence>
<accession>A0A565BUT1</accession>
<dbReference type="Pfam" id="PF03140">
    <property type="entry name" value="DUF247"/>
    <property type="match status" value="2"/>
</dbReference>
<dbReference type="EMBL" id="CABITT030000005">
    <property type="protein sequence ID" value="VVB05132.1"/>
    <property type="molecule type" value="Genomic_DNA"/>
</dbReference>
<name>A0A565BUT1_9BRAS</name>
<comment type="caution">
    <text evidence="1">The sequence shown here is derived from an EMBL/GenBank/DDBJ whole genome shotgun (WGS) entry which is preliminary data.</text>
</comment>
<proteinExistence type="predicted"/>
<sequence>MMALSNEEIRDNQWVISIKDNLEKALRDDAIRSRGKLCIYKISYYMRGKFYTSYSPKTVSLGPYHINGGSQLQSMECHKWRAVNKILERNNHGIEMFIDAMRARARGEGSCLLRRGRVEGFAKLGYERNDSVFTMRGLMHSIQCDMVLLENQLPVFVLDRLLELQPGTQNETGLVAQLAVLLFDPLIPRDEWLTRTVPQTYEADPFTDMEELHCLDIFRRSLLLMIPTLYHG</sequence>
<organism evidence="1 2">
    <name type="scientific">Arabis nemorensis</name>
    <dbReference type="NCBI Taxonomy" id="586526"/>
    <lineage>
        <taxon>Eukaryota</taxon>
        <taxon>Viridiplantae</taxon>
        <taxon>Streptophyta</taxon>
        <taxon>Embryophyta</taxon>
        <taxon>Tracheophyta</taxon>
        <taxon>Spermatophyta</taxon>
        <taxon>Magnoliopsida</taxon>
        <taxon>eudicotyledons</taxon>
        <taxon>Gunneridae</taxon>
        <taxon>Pentapetalae</taxon>
        <taxon>rosids</taxon>
        <taxon>malvids</taxon>
        <taxon>Brassicales</taxon>
        <taxon>Brassicaceae</taxon>
        <taxon>Arabideae</taxon>
        <taxon>Arabis</taxon>
    </lineage>
</organism>
<gene>
    <name evidence="1" type="ORF">ANE_LOCUS15576</name>
</gene>
<evidence type="ECO:0000313" key="1">
    <source>
        <dbReference type="EMBL" id="VVB05132.1"/>
    </source>
</evidence>
<dbReference type="InterPro" id="IPR004158">
    <property type="entry name" value="DUF247_pln"/>
</dbReference>
<reference evidence="1" key="1">
    <citation type="submission" date="2019-07" db="EMBL/GenBank/DDBJ databases">
        <authorList>
            <person name="Dittberner H."/>
        </authorList>
    </citation>
    <scope>NUCLEOTIDE SEQUENCE [LARGE SCALE GENOMIC DNA]</scope>
</reference>